<organism evidence="1 2">
    <name type="scientific">Flavobacterium omnivorum</name>
    <dbReference type="NCBI Taxonomy" id="178355"/>
    <lineage>
        <taxon>Bacteria</taxon>
        <taxon>Pseudomonadati</taxon>
        <taxon>Bacteroidota</taxon>
        <taxon>Flavobacteriia</taxon>
        <taxon>Flavobacteriales</taxon>
        <taxon>Flavobacteriaceae</taxon>
        <taxon>Flavobacterium</taxon>
    </lineage>
</organism>
<dbReference type="AlphaFoldDB" id="A0A1G7WY15"/>
<evidence type="ECO:0000313" key="2">
    <source>
        <dbReference type="Proteomes" id="UP000199274"/>
    </source>
</evidence>
<proteinExistence type="predicted"/>
<name>A0A1G7WY15_9FLAO</name>
<accession>A0A1G7WY15</accession>
<dbReference type="STRING" id="178355.SAMN04488062_10280"/>
<dbReference type="EMBL" id="FNDB01000002">
    <property type="protein sequence ID" value="SDG76822.1"/>
    <property type="molecule type" value="Genomic_DNA"/>
</dbReference>
<sequence length="50" mass="5903">MAAEVLRERGFAIRAHNSKQQYHKILAIYEKETIYHFSHLKPNSSTCKQK</sequence>
<protein>
    <submittedName>
        <fullName evidence="1">Uncharacterized protein</fullName>
    </submittedName>
</protein>
<gene>
    <name evidence="1" type="ORF">SAMN04488062_10280</name>
</gene>
<keyword evidence="2" id="KW-1185">Reference proteome</keyword>
<evidence type="ECO:0000313" key="1">
    <source>
        <dbReference type="EMBL" id="SDG76822.1"/>
    </source>
</evidence>
<dbReference type="Proteomes" id="UP000199274">
    <property type="component" value="Unassembled WGS sequence"/>
</dbReference>
<reference evidence="2" key="1">
    <citation type="submission" date="2016-10" db="EMBL/GenBank/DDBJ databases">
        <authorList>
            <person name="Varghese N."/>
            <person name="Submissions S."/>
        </authorList>
    </citation>
    <scope>NUCLEOTIDE SEQUENCE [LARGE SCALE GENOMIC DNA]</scope>
    <source>
        <strain evidence="2">CGMCC 1.2747</strain>
    </source>
</reference>